<gene>
    <name evidence="8" type="ORF">EAT49_17050</name>
</gene>
<dbReference type="SMART" id="SM00382">
    <property type="entry name" value="AAA"/>
    <property type="match status" value="1"/>
</dbReference>
<dbReference type="EMBL" id="RDRB01000010">
    <property type="protein sequence ID" value="ROT97982.1"/>
    <property type="molecule type" value="Genomic_DNA"/>
</dbReference>
<keyword evidence="9" id="KW-1185">Reference proteome</keyword>
<dbReference type="InterPro" id="IPR013563">
    <property type="entry name" value="Oligopep_ABC_C"/>
</dbReference>
<dbReference type="Gene3D" id="3.40.50.300">
    <property type="entry name" value="P-loop containing nucleotide triphosphate hydrolases"/>
    <property type="match status" value="1"/>
</dbReference>
<organism evidence="8 9">
    <name type="scientific">Histidinibacterium lentulum</name>
    <dbReference type="NCBI Taxonomy" id="2480588"/>
    <lineage>
        <taxon>Bacteria</taxon>
        <taxon>Pseudomonadati</taxon>
        <taxon>Pseudomonadota</taxon>
        <taxon>Alphaproteobacteria</taxon>
        <taxon>Rhodobacterales</taxon>
        <taxon>Paracoccaceae</taxon>
        <taxon>Histidinibacterium</taxon>
    </lineage>
</organism>
<dbReference type="GO" id="GO:0005886">
    <property type="term" value="C:plasma membrane"/>
    <property type="evidence" value="ECO:0007669"/>
    <property type="project" value="UniProtKB-SubCell"/>
</dbReference>
<dbReference type="GO" id="GO:0005524">
    <property type="term" value="F:ATP binding"/>
    <property type="evidence" value="ECO:0007669"/>
    <property type="project" value="UniProtKB-KW"/>
</dbReference>
<dbReference type="CDD" id="cd03257">
    <property type="entry name" value="ABC_NikE_OppD_transporters"/>
    <property type="match status" value="1"/>
</dbReference>
<dbReference type="PANTHER" id="PTHR43776">
    <property type="entry name" value="TRANSPORT ATP-BINDING PROTEIN"/>
    <property type="match status" value="1"/>
</dbReference>
<comment type="similarity">
    <text evidence="2">Belongs to the ABC transporter superfamily.</text>
</comment>
<proteinExistence type="inferred from homology"/>
<dbReference type="NCBIfam" id="TIGR01727">
    <property type="entry name" value="oligo_HPY"/>
    <property type="match status" value="1"/>
</dbReference>
<dbReference type="InterPro" id="IPR003593">
    <property type="entry name" value="AAA+_ATPase"/>
</dbReference>
<dbReference type="PROSITE" id="PS50893">
    <property type="entry name" value="ABC_TRANSPORTER_2"/>
    <property type="match status" value="1"/>
</dbReference>
<feature type="region of interest" description="Disordered" evidence="6">
    <location>
        <begin position="1"/>
        <end position="52"/>
    </location>
</feature>
<dbReference type="GO" id="GO:0055085">
    <property type="term" value="P:transmembrane transport"/>
    <property type="evidence" value="ECO:0007669"/>
    <property type="project" value="UniProtKB-ARBA"/>
</dbReference>
<dbReference type="OrthoDB" id="9815712at2"/>
<feature type="domain" description="ABC transporter" evidence="7">
    <location>
        <begin position="57"/>
        <end position="316"/>
    </location>
</feature>
<evidence type="ECO:0000259" key="7">
    <source>
        <dbReference type="PROSITE" id="PS50893"/>
    </source>
</evidence>
<evidence type="ECO:0000256" key="5">
    <source>
        <dbReference type="ARBA" id="ARBA00022840"/>
    </source>
</evidence>
<dbReference type="FunFam" id="3.40.50.300:FF:000016">
    <property type="entry name" value="Oligopeptide ABC transporter ATP-binding component"/>
    <property type="match status" value="1"/>
</dbReference>
<sequence>MHRHRSAAAAGRPRPCRRLFSRTPARRARPRDGDRRDMMQQPFTETTRQKKAGDTLLSVRDLSKHFPIRDGVLQKVVGHVRAVDGVSFDIRRGETVGLVGESGCGKTTLSQCVAGLTTPTSGQILFDTGSGKPLGPEDSIARLPKDRQRIFRRNVQMVFQDNFASLNPRELVVDIVGRPLRVYREASGTALTERVVELLEQVGLGRQHLYRYPHQFSGGQRQRISIARALALDPDLIVLDEPTSALDVSVQAQILNLLGDLQHHRHLAYLFVTHDLSVVRHMADRTVTMYLGRVVEEGPTETIFREAAHPYTRALLAAKPDLDDDPEAPLAMLEGTIPDPARPPKGCRFHTRCPVSTPVCGWEVDDIVRLLEADEGLFQSLSGVERRSDVDADLTFADEASALALWEALRSDRVPGAMREATEQLKVEGRSLRVRFSEVDEVHLTPRGEGHRAACVLGQPE</sequence>
<keyword evidence="4" id="KW-0547">Nucleotide-binding</keyword>
<dbReference type="PANTHER" id="PTHR43776:SF7">
    <property type="entry name" value="D,D-DIPEPTIDE TRANSPORT ATP-BINDING PROTEIN DDPF-RELATED"/>
    <property type="match status" value="1"/>
</dbReference>
<protein>
    <submittedName>
        <fullName evidence="8">ABC transporter ATP-binding protein</fullName>
    </submittedName>
</protein>
<dbReference type="PROSITE" id="PS00211">
    <property type="entry name" value="ABC_TRANSPORTER_1"/>
    <property type="match status" value="1"/>
</dbReference>
<evidence type="ECO:0000256" key="2">
    <source>
        <dbReference type="ARBA" id="ARBA00005417"/>
    </source>
</evidence>
<evidence type="ECO:0000256" key="1">
    <source>
        <dbReference type="ARBA" id="ARBA00004417"/>
    </source>
</evidence>
<dbReference type="InterPro" id="IPR003439">
    <property type="entry name" value="ABC_transporter-like_ATP-bd"/>
</dbReference>
<accession>A0A3N2QRY1</accession>
<dbReference type="GO" id="GO:0015833">
    <property type="term" value="P:peptide transport"/>
    <property type="evidence" value="ECO:0007669"/>
    <property type="project" value="InterPro"/>
</dbReference>
<dbReference type="InterPro" id="IPR027417">
    <property type="entry name" value="P-loop_NTPase"/>
</dbReference>
<reference evidence="8 9" key="1">
    <citation type="submission" date="2018-10" db="EMBL/GenBank/DDBJ databases">
        <title>Histidinibacterium lentulum gen. nov., sp. nov., a marine bacterium from the culture broth of Picochlorum sp. 122.</title>
        <authorList>
            <person name="Wang G."/>
        </authorList>
    </citation>
    <scope>NUCLEOTIDE SEQUENCE [LARGE SCALE GENOMIC DNA]</scope>
    <source>
        <strain evidence="8 9">B17</strain>
    </source>
</reference>
<evidence type="ECO:0000256" key="6">
    <source>
        <dbReference type="SAM" id="MobiDB-lite"/>
    </source>
</evidence>
<dbReference type="InterPro" id="IPR050319">
    <property type="entry name" value="ABC_transp_ATP-bind"/>
</dbReference>
<keyword evidence="5 8" id="KW-0067">ATP-binding</keyword>
<evidence type="ECO:0000256" key="3">
    <source>
        <dbReference type="ARBA" id="ARBA00022448"/>
    </source>
</evidence>
<dbReference type="Pfam" id="PF00005">
    <property type="entry name" value="ABC_tran"/>
    <property type="match status" value="1"/>
</dbReference>
<dbReference type="Pfam" id="PF08352">
    <property type="entry name" value="oligo_HPY"/>
    <property type="match status" value="1"/>
</dbReference>
<name>A0A3N2QRY1_9RHOB</name>
<keyword evidence="3" id="KW-0813">Transport</keyword>
<feature type="compositionally biased region" description="Basic residues" evidence="6">
    <location>
        <begin position="14"/>
        <end position="29"/>
    </location>
</feature>
<comment type="caution">
    <text evidence="8">The sequence shown here is derived from an EMBL/GenBank/DDBJ whole genome shotgun (WGS) entry which is preliminary data.</text>
</comment>
<evidence type="ECO:0000313" key="9">
    <source>
        <dbReference type="Proteomes" id="UP000268016"/>
    </source>
</evidence>
<evidence type="ECO:0000313" key="8">
    <source>
        <dbReference type="EMBL" id="ROT97982.1"/>
    </source>
</evidence>
<evidence type="ECO:0000256" key="4">
    <source>
        <dbReference type="ARBA" id="ARBA00022741"/>
    </source>
</evidence>
<dbReference type="Proteomes" id="UP000268016">
    <property type="component" value="Unassembled WGS sequence"/>
</dbReference>
<dbReference type="GO" id="GO:0016887">
    <property type="term" value="F:ATP hydrolysis activity"/>
    <property type="evidence" value="ECO:0007669"/>
    <property type="project" value="InterPro"/>
</dbReference>
<dbReference type="SUPFAM" id="SSF52540">
    <property type="entry name" value="P-loop containing nucleoside triphosphate hydrolases"/>
    <property type="match status" value="1"/>
</dbReference>
<comment type="subcellular location">
    <subcellularLocation>
        <location evidence="1">Cell inner membrane</location>
        <topology evidence="1">Peripheral membrane protein</topology>
    </subcellularLocation>
</comment>
<dbReference type="AlphaFoldDB" id="A0A3N2QRY1"/>
<dbReference type="InterPro" id="IPR017871">
    <property type="entry name" value="ABC_transporter-like_CS"/>
</dbReference>